<organism evidence="3 4">
    <name type="scientific">Nocardioides flavus</name>
    <name type="common">ex Wang et al. 2016</name>
    <dbReference type="NCBI Taxonomy" id="2058780"/>
    <lineage>
        <taxon>Bacteria</taxon>
        <taxon>Bacillati</taxon>
        <taxon>Actinomycetota</taxon>
        <taxon>Actinomycetes</taxon>
        <taxon>Propionibacteriales</taxon>
        <taxon>Nocardioidaceae</taxon>
        <taxon>Nocardioides</taxon>
    </lineage>
</organism>
<evidence type="ECO:0000256" key="1">
    <source>
        <dbReference type="SAM" id="MobiDB-lite"/>
    </source>
</evidence>
<feature type="chain" id="PRO_5046102563" description="Carboxypeptidase regulatory-like domain-containing protein" evidence="2">
    <location>
        <begin position="27"/>
        <end position="70"/>
    </location>
</feature>
<reference evidence="4" key="1">
    <citation type="journal article" date="2019" name="Int. J. Syst. Evol. Microbiol.">
        <title>The Global Catalogue of Microorganisms (GCM) 10K type strain sequencing project: providing services to taxonomists for standard genome sequencing and annotation.</title>
        <authorList>
            <consortium name="The Broad Institute Genomics Platform"/>
            <consortium name="The Broad Institute Genome Sequencing Center for Infectious Disease"/>
            <person name="Wu L."/>
            <person name="Ma J."/>
        </authorList>
    </citation>
    <scope>NUCLEOTIDE SEQUENCE [LARGE SCALE GENOMIC DNA]</scope>
    <source>
        <strain evidence="4">CGMCC 1.12791</strain>
    </source>
</reference>
<proteinExistence type="predicted"/>
<dbReference type="InterPro" id="IPR008969">
    <property type="entry name" value="CarboxyPept-like_regulatory"/>
</dbReference>
<feature type="signal peptide" evidence="2">
    <location>
        <begin position="1"/>
        <end position="26"/>
    </location>
</feature>
<dbReference type="Proteomes" id="UP000597341">
    <property type="component" value="Unassembled WGS sequence"/>
</dbReference>
<gene>
    <name evidence="3" type="ORF">GCM10011376_35090</name>
</gene>
<evidence type="ECO:0000256" key="2">
    <source>
        <dbReference type="SAM" id="SignalP"/>
    </source>
</evidence>
<evidence type="ECO:0000313" key="4">
    <source>
        <dbReference type="Proteomes" id="UP000597341"/>
    </source>
</evidence>
<name>A0ABQ3HRW4_9ACTN</name>
<sequence length="70" mass="6835">MIRAGRTAPLLVVLLALVLPSTQSAAADVLPQVTGVVTNLAGSPSPNVSVSNTNGPAGGTTDTAGKFGFS</sequence>
<dbReference type="SUPFAM" id="SSF49464">
    <property type="entry name" value="Carboxypeptidase regulatory domain-like"/>
    <property type="match status" value="1"/>
</dbReference>
<dbReference type="EMBL" id="BNAD01000015">
    <property type="protein sequence ID" value="GHE18899.1"/>
    <property type="molecule type" value="Genomic_DNA"/>
</dbReference>
<protein>
    <recommendedName>
        <fullName evidence="5">Carboxypeptidase regulatory-like domain-containing protein</fullName>
    </recommendedName>
</protein>
<evidence type="ECO:0000313" key="3">
    <source>
        <dbReference type="EMBL" id="GHE18899.1"/>
    </source>
</evidence>
<keyword evidence="4" id="KW-1185">Reference proteome</keyword>
<comment type="caution">
    <text evidence="3">The sequence shown here is derived from an EMBL/GenBank/DDBJ whole genome shotgun (WGS) entry which is preliminary data.</text>
</comment>
<feature type="region of interest" description="Disordered" evidence="1">
    <location>
        <begin position="44"/>
        <end position="70"/>
    </location>
</feature>
<evidence type="ECO:0008006" key="5">
    <source>
        <dbReference type="Google" id="ProtNLM"/>
    </source>
</evidence>
<keyword evidence="2" id="KW-0732">Signal</keyword>
<accession>A0ABQ3HRW4</accession>